<dbReference type="GO" id="GO:0031080">
    <property type="term" value="C:nuclear pore outer ring"/>
    <property type="evidence" value="ECO:0007669"/>
    <property type="project" value="TreeGrafter"/>
</dbReference>
<evidence type="ECO:0000256" key="8">
    <source>
        <dbReference type="ARBA" id="ARBA00022927"/>
    </source>
</evidence>
<keyword evidence="9" id="KW-0811">Translocation</keyword>
<dbReference type="PROSITE" id="PS51425">
    <property type="entry name" value="SCD"/>
    <property type="match status" value="1"/>
</dbReference>
<feature type="coiled-coil region" evidence="15">
    <location>
        <begin position="2078"/>
        <end position="2105"/>
    </location>
</feature>
<keyword evidence="8" id="KW-0653">Protein transport</keyword>
<dbReference type="Gene3D" id="2.40.160.120">
    <property type="match status" value="1"/>
</dbReference>
<dbReference type="GO" id="GO:0008289">
    <property type="term" value="F:lipid binding"/>
    <property type="evidence" value="ECO:0007669"/>
    <property type="project" value="UniProtKB-KW"/>
</dbReference>
<dbReference type="GO" id="GO:0017056">
    <property type="term" value="F:structural constituent of nuclear pore"/>
    <property type="evidence" value="ECO:0007669"/>
    <property type="project" value="InterPro"/>
</dbReference>
<dbReference type="Pfam" id="PF21581">
    <property type="entry name" value="SCD"/>
    <property type="match status" value="1"/>
</dbReference>
<dbReference type="GO" id="GO:0005737">
    <property type="term" value="C:cytoplasm"/>
    <property type="evidence" value="ECO:0007669"/>
    <property type="project" value="UniProtKB-SubCell"/>
</dbReference>
<evidence type="ECO:0000313" key="19">
    <source>
        <dbReference type="EMBL" id="KAJ3259535.1"/>
    </source>
</evidence>
<dbReference type="GO" id="GO:0000973">
    <property type="term" value="P:post-transcriptional tethering of RNA polymerase II gene DNA at nuclear periphery"/>
    <property type="evidence" value="ECO:0007669"/>
    <property type="project" value="TreeGrafter"/>
</dbReference>
<dbReference type="Gene3D" id="1.20.190.50">
    <property type="match status" value="1"/>
</dbReference>
<dbReference type="Gene3D" id="1.25.10.10">
    <property type="entry name" value="Leucine-rich Repeat Variant"/>
    <property type="match status" value="1"/>
</dbReference>
<dbReference type="Gene3D" id="3.30.70.3490">
    <property type="match status" value="1"/>
</dbReference>
<dbReference type="InterPro" id="IPR013721">
    <property type="entry name" value="STAG"/>
</dbReference>
<dbReference type="SMART" id="SM00233">
    <property type="entry name" value="PH"/>
    <property type="match status" value="1"/>
</dbReference>
<evidence type="ECO:0000256" key="4">
    <source>
        <dbReference type="ARBA" id="ARBA00022448"/>
    </source>
</evidence>
<evidence type="ECO:0000256" key="12">
    <source>
        <dbReference type="ARBA" id="ARBA00023132"/>
    </source>
</evidence>
<evidence type="ECO:0000256" key="3">
    <source>
        <dbReference type="ARBA" id="ARBA00008842"/>
    </source>
</evidence>
<evidence type="ECO:0000259" key="17">
    <source>
        <dbReference type="PROSITE" id="PS50003"/>
    </source>
</evidence>
<evidence type="ECO:0000256" key="5">
    <source>
        <dbReference type="ARBA" id="ARBA00022490"/>
    </source>
</evidence>
<dbReference type="EMBL" id="JADGKB010000017">
    <property type="protein sequence ID" value="KAJ3259535.1"/>
    <property type="molecule type" value="Genomic_DNA"/>
</dbReference>
<dbReference type="Pfam" id="PF01237">
    <property type="entry name" value="Oxysterol_BP"/>
    <property type="match status" value="1"/>
</dbReference>
<feature type="domain" description="SCD" evidence="18">
    <location>
        <begin position="797"/>
        <end position="881"/>
    </location>
</feature>
<dbReference type="GO" id="GO:0005694">
    <property type="term" value="C:chromosome"/>
    <property type="evidence" value="ECO:0007669"/>
    <property type="project" value="UniProtKB-SubCell"/>
</dbReference>
<dbReference type="InterPro" id="IPR011989">
    <property type="entry name" value="ARM-like"/>
</dbReference>
<dbReference type="Pfam" id="PF08514">
    <property type="entry name" value="STAG"/>
    <property type="match status" value="1"/>
</dbReference>
<keyword evidence="13" id="KW-0539">Nucleus</keyword>
<gene>
    <name evidence="19" type="ORF">HK103_002088</name>
</gene>
<dbReference type="GO" id="GO:0120009">
    <property type="term" value="P:intermembrane lipid transfer"/>
    <property type="evidence" value="ECO:0007669"/>
    <property type="project" value="UniProtKB-ARBA"/>
</dbReference>
<dbReference type="InterPro" id="IPR007252">
    <property type="entry name" value="Nup84/Nup107"/>
</dbReference>
<feature type="region of interest" description="Disordered" evidence="16">
    <location>
        <begin position="2245"/>
        <end position="2276"/>
    </location>
</feature>
<evidence type="ECO:0000256" key="1">
    <source>
        <dbReference type="ARBA" id="ARBA00004496"/>
    </source>
</evidence>
<comment type="similarity">
    <text evidence="3 14">Belongs to the OSBP family.</text>
</comment>
<keyword evidence="11" id="KW-0446">Lipid-binding</keyword>
<evidence type="ECO:0000256" key="10">
    <source>
        <dbReference type="ARBA" id="ARBA00023055"/>
    </source>
</evidence>
<reference evidence="19" key="1">
    <citation type="submission" date="2020-05" db="EMBL/GenBank/DDBJ databases">
        <title>Phylogenomic resolution of chytrid fungi.</title>
        <authorList>
            <person name="Stajich J.E."/>
            <person name="Amses K."/>
            <person name="Simmons R."/>
            <person name="Seto K."/>
            <person name="Myers J."/>
            <person name="Bonds A."/>
            <person name="Quandt C.A."/>
            <person name="Barry K."/>
            <person name="Liu P."/>
            <person name="Grigoriev I."/>
            <person name="Longcore J.E."/>
            <person name="James T.Y."/>
        </authorList>
    </citation>
    <scope>NUCLEOTIDE SEQUENCE</scope>
    <source>
        <strain evidence="19">PLAUS21</strain>
    </source>
</reference>
<dbReference type="InterPro" id="IPR036598">
    <property type="entry name" value="GOLD_dom_sf"/>
</dbReference>
<evidence type="ECO:0000259" key="18">
    <source>
        <dbReference type="PROSITE" id="PS51425"/>
    </source>
</evidence>
<dbReference type="GO" id="GO:0006606">
    <property type="term" value="P:protein import into nucleus"/>
    <property type="evidence" value="ECO:0007669"/>
    <property type="project" value="TreeGrafter"/>
</dbReference>
<evidence type="ECO:0000256" key="15">
    <source>
        <dbReference type="SAM" id="Coils"/>
    </source>
</evidence>
<feature type="domain" description="PH" evidence="17">
    <location>
        <begin position="1944"/>
        <end position="2036"/>
    </location>
</feature>
<dbReference type="FunFam" id="2.40.160.120:FF:000001">
    <property type="entry name" value="Oxysterol-binding protein"/>
    <property type="match status" value="1"/>
</dbReference>
<evidence type="ECO:0008006" key="21">
    <source>
        <dbReference type="Google" id="ProtNLM"/>
    </source>
</evidence>
<evidence type="ECO:0000256" key="14">
    <source>
        <dbReference type="RuleBase" id="RU003844"/>
    </source>
</evidence>
<feature type="region of interest" description="Disordered" evidence="16">
    <location>
        <begin position="1747"/>
        <end position="1798"/>
    </location>
</feature>
<accession>A0AAD5UJ63</accession>
<dbReference type="PANTHER" id="PTHR13003:SF2">
    <property type="entry name" value="NUCLEAR PORE COMPLEX PROTEIN NUP107"/>
    <property type="match status" value="1"/>
</dbReference>
<dbReference type="Pfam" id="PF15409">
    <property type="entry name" value="PH_8"/>
    <property type="match status" value="1"/>
</dbReference>
<keyword evidence="12" id="KW-0906">Nuclear pore complex</keyword>
<dbReference type="Gene3D" id="2.60.120.680">
    <property type="entry name" value="GOLD domain"/>
    <property type="match status" value="1"/>
</dbReference>
<proteinExistence type="inferred from homology"/>
<dbReference type="SUPFAM" id="SSF48371">
    <property type="entry name" value="ARM repeat"/>
    <property type="match status" value="1"/>
</dbReference>
<keyword evidence="6" id="KW-0597">Phosphoprotein</keyword>
<evidence type="ECO:0000256" key="7">
    <source>
        <dbReference type="ARBA" id="ARBA00022816"/>
    </source>
</evidence>
<feature type="compositionally biased region" description="Basic residues" evidence="16">
    <location>
        <begin position="1747"/>
        <end position="1767"/>
    </location>
</feature>
<dbReference type="InterPro" id="IPR011993">
    <property type="entry name" value="PH-like_dom_sf"/>
</dbReference>
<keyword evidence="5" id="KW-0963">Cytoplasm</keyword>
<dbReference type="InterPro" id="IPR056396">
    <property type="entry name" value="HEAT_SCC3-SA"/>
</dbReference>
<dbReference type="Gene3D" id="1.10.3450.20">
    <property type="match status" value="1"/>
</dbReference>
<dbReference type="InterPro" id="IPR001849">
    <property type="entry name" value="PH_domain"/>
</dbReference>
<evidence type="ECO:0000313" key="20">
    <source>
        <dbReference type="Proteomes" id="UP001210925"/>
    </source>
</evidence>
<feature type="coiled-coil region" evidence="15">
    <location>
        <begin position="761"/>
        <end position="791"/>
    </location>
</feature>
<evidence type="ECO:0000256" key="2">
    <source>
        <dbReference type="ARBA" id="ARBA00004567"/>
    </source>
</evidence>
<evidence type="ECO:0000256" key="16">
    <source>
        <dbReference type="SAM" id="MobiDB-lite"/>
    </source>
</evidence>
<keyword evidence="7" id="KW-0509">mRNA transport</keyword>
<keyword evidence="20" id="KW-1185">Reference proteome</keyword>
<dbReference type="InterPro" id="IPR016024">
    <property type="entry name" value="ARM-type_fold"/>
</dbReference>
<organism evidence="19 20">
    <name type="scientific">Boothiomyces macroporosus</name>
    <dbReference type="NCBI Taxonomy" id="261099"/>
    <lineage>
        <taxon>Eukaryota</taxon>
        <taxon>Fungi</taxon>
        <taxon>Fungi incertae sedis</taxon>
        <taxon>Chytridiomycota</taxon>
        <taxon>Chytridiomycota incertae sedis</taxon>
        <taxon>Chytridiomycetes</taxon>
        <taxon>Rhizophydiales</taxon>
        <taxon>Terramycetaceae</taxon>
        <taxon>Boothiomyces</taxon>
    </lineage>
</organism>
<comment type="subcellular location">
    <subcellularLocation>
        <location evidence="1">Cytoplasm</location>
    </subcellularLocation>
    <subcellularLocation>
        <location evidence="2">Nucleus</location>
        <location evidence="2">Nuclear pore complex</location>
    </subcellularLocation>
</comment>
<dbReference type="PROSITE" id="PS01013">
    <property type="entry name" value="OSBP"/>
    <property type="match status" value="1"/>
</dbReference>
<dbReference type="Pfam" id="PF04121">
    <property type="entry name" value="Nup84_Nup100"/>
    <property type="match status" value="1"/>
</dbReference>
<evidence type="ECO:0000256" key="6">
    <source>
        <dbReference type="ARBA" id="ARBA00022553"/>
    </source>
</evidence>
<evidence type="ECO:0000256" key="11">
    <source>
        <dbReference type="ARBA" id="ARBA00023121"/>
    </source>
</evidence>
<dbReference type="InterPro" id="IPR037239">
    <property type="entry name" value="OSBP_sf"/>
</dbReference>
<evidence type="ECO:0000256" key="9">
    <source>
        <dbReference type="ARBA" id="ARBA00023010"/>
    </source>
</evidence>
<dbReference type="InterPro" id="IPR041680">
    <property type="entry name" value="PH_8"/>
</dbReference>
<dbReference type="SUPFAM" id="SSF101576">
    <property type="entry name" value="Supernatant protein factor (SPF), C-terminal domain"/>
    <property type="match status" value="1"/>
</dbReference>
<dbReference type="InterPro" id="IPR018494">
    <property type="entry name" value="Oxysterol-bd_CS"/>
</dbReference>
<dbReference type="InterPro" id="IPR020839">
    <property type="entry name" value="SCD"/>
</dbReference>
<keyword evidence="15" id="KW-0175">Coiled coil</keyword>
<dbReference type="Proteomes" id="UP001210925">
    <property type="component" value="Unassembled WGS sequence"/>
</dbReference>
<dbReference type="GO" id="GO:0006406">
    <property type="term" value="P:mRNA export from nucleus"/>
    <property type="evidence" value="ECO:0007669"/>
    <property type="project" value="TreeGrafter"/>
</dbReference>
<dbReference type="PROSITE" id="PS50003">
    <property type="entry name" value="PH_DOMAIN"/>
    <property type="match status" value="1"/>
</dbReference>
<dbReference type="Gene3D" id="2.30.29.30">
    <property type="entry name" value="Pleckstrin-homology domain (PH domain)/Phosphotyrosine-binding domain (PTB)"/>
    <property type="match status" value="1"/>
</dbReference>
<feature type="compositionally biased region" description="Polar residues" evidence="16">
    <location>
        <begin position="2266"/>
        <end position="2276"/>
    </location>
</feature>
<sequence length="2612" mass="297420">MQVDHAFAKLYKESDLIEVLQDFGLLKQFQDTGDNVWFYEANSWNLLRQLLQRRFEQDLDQDLPTFNKTFNPFKSDGALIQDIFQDDPQLHENFVVKKWLEETAPKFLACEIQKTHLKHTRDRIQKKQRGFKLGNEESIVTELDPDATNRQFRTLAPEDVNYEASLNKTIFNYIKRGQILEAIDLCQSSNQHWKAALLRGYLDFSDPVIDRQENGLEYFDGNQNKVLWKAACFAAACDDSFDVTERAIYAALAGDYNLVANACNSWEELVWANYNALIESKLRKKLDEKALHLIQIDKIALPLPDFKLSEREIFESLKSHQNSEIQMIANEVHHLIQTHIILNNLDEFFEELKQEVSTIGIENLEEPVKRSLRFIAHLILLTRNLEIHPPGESTNNLIESYIKVLEAEGKGDLVAMYFEYLPVEKQISGYSQFLQSIKSDKQQYYELGLEANLDMLAVTEDVVQSFFSRGAVFEPISIDYSLTFPRLSDPPVKADQVQIDALGWLIFEDLQQQNLVKYSNILTKYFLLNGRINSVYVLFQEYPLNAITCDGVDDYIKEQSQFLSLLKIFELYDKWYSLYLKSKTGEHIDQLLNVTSILEGEIQLLLQTQIFGKHTDPVEDALLRQIRSIYCPSLAAGGDRTIPPGSIAEYDMIPDTLEELTANFKADHEYPLVQKGKRNSFKKNYVEFWTKFAPILKSELVEEDGIIPEVLVQWLTSMSSLRFRPFRHTATLSALTFLTGLCEYSQKSHTEWLKVEAQKDRDSQASRKATLQNRLNELTELNEQIEKIHRDIFTGVFMHRIRDIDPAIRQECVGELCSWAVKYSNMYLDAQYLRYLGWMLNDRIPAVRLEALKSAAKVVKPNLIEGSRHFIDRFTPRIIDMAVSEIDAHVRVEAVKVLCAINENELLEEYDDLLHLALDPDVRIRNIIAPVIVSWITNQIEDLKFRVNETNETDIEIKGFCSAILEILAKSNERNIALDKDIVEDAAQEVLKIKESHIQVVDGDEIERQHSKIVQDLSPILQWITKESLDHSSLTFDGIQAVLLALLPHIELLKETEALALYLLNDNSDNENLQLDADQETVLMFSLCLSFTNELEQPKKKSASKKALTVFYQNLIKLMKKYGNEFHGPQLVKLVELVKLIRAIPIESFEQTSSEIVYHDIVDLLIQMFEKHSDKHFLQEIISSLTYLTTDEVSSSIMEEGKKKLLQLVDNVVAATVGAYDSLKADEQSVILNANSDVLNEMLAKVIKLHCIIQLDIPTNMFSESSATGIYDMMNGCLEFALELLKLHSEGENSLWATNLISNSIEIMIAHTFIQIEKLRSDEKTFEDKQLLLQNVERLITFCEAVVTDAKGDIFGISFSLTIRSQCLQSALQMFPIINGAQNKEETAMLFTPRIPSVEFQREANLLVSRIFELFLYGLPVYKIQKNVNDEQIAAFETFIIQLYAGLCGLARYDTCNPEHMAPTLMYYAVPSEKMSSWIAKENYIQPKSLRILESLWNRYSDFIMQKYIGELPAKFADIFNSDGTVEAKMVKVEEFLQQVALLIISSIKKSIELFITAKVPDFLHSEALVKGINSRLKSWPSLLDKTSFTSLVGEDLARNVGSFLRDVHSATKIHLLSSLVKGLKETASMISSWSKIIEKSNQDYDITMQTTVTEVLDDFDTQMVTSNLAQVNDCWNIWGKLGATITLVLQGLDNFDGQVPSGVPSSMEEVIEYLEEHLNEINLHPDMDDPDWKSYFECIESLKSGSSRKKRKAPSGKSRKTPRKKKHAEDDEEDDGSRPVTPKSTRSSRRKKNISFGLFKKEADQPLSRLNTFGGSLTEIKNGTQATPPISPHRQSMVEKSSRMSILNPQLSMPNVELNQISSHTKSRSRDSNLDKQLTEILPIAHYESSKLTIKGTYLVQEPGTFVLVFDNSFSVKTSKKLFFFVGIRDVEPKDTSSLNINQKEGEGWLLKKGKRSMQGYNRRWVEVHSTGFLTYYKSPGGQSHGSVNLTSSAIRLDHDNLIIDIDSSQNTYHFKVEFREDMDRWVNLFQKFANAQSPNLGLDFCGDSSILEPTIARPISGGVSPSPSIDNIELAQKRASSGVENLQKDIQRLKDMIDSSKSRFDGGKNNKEYAALLNTFSDATAALLSSAANSQNQLNLLQSATRLQKEKAQYSLSNMEAAFFACLNDNNKIRKKYGLELMTASKFQLDSEHRHEIGSIISSIRNDDVFYDAEEGASDDESSDGYSVHDAEAFTIIDDDESDRDSMTSIQNKATAPSEVGTVASESSGKRTTITQQSVIKPPQYQVVRRTALPVPASSMENISIMGILRNNMGKDLSTGETYEFDRPDKGFKYIAEKVSHHPPIMACHAESPNYLYYQDSLLKTKFWGKSMELNNVGTAHLEFPALDEHYIWQKVTTSMRNMFSSGRYLEHHGTTKIVSKTTGHYCELVFKESGYFSSANNEVVGGIYNSAGKKLISVGGRWDHSLNKFSDSSPNTLEVIWRIGNFPPNYAENYGFTQFAIELNGKLGITLELTPDIQPLLPITDTRYRTDQRLYEEGRIDEAEAEKLRLEQKQRDARKQMENEGIQWDPQYFTITDSPDSETGTLWKYKGNYWPRRGKFPADTIDLFS</sequence>
<dbReference type="SUPFAM" id="SSF50729">
    <property type="entry name" value="PH domain-like"/>
    <property type="match status" value="1"/>
</dbReference>
<dbReference type="InterPro" id="IPR000648">
    <property type="entry name" value="Oxysterol-bd"/>
</dbReference>
<comment type="caution">
    <text evidence="19">The sequence shown here is derived from an EMBL/GenBank/DDBJ whole genome shotgun (WGS) entry which is preliminary data.</text>
</comment>
<dbReference type="SUPFAM" id="SSF144000">
    <property type="entry name" value="Oxysterol-binding protein-like"/>
    <property type="match status" value="1"/>
</dbReference>
<dbReference type="Pfam" id="PF24571">
    <property type="entry name" value="HEAT_SCC3-SA"/>
    <property type="match status" value="1"/>
</dbReference>
<evidence type="ECO:0000256" key="13">
    <source>
        <dbReference type="ARBA" id="ARBA00023242"/>
    </source>
</evidence>
<protein>
    <recommendedName>
        <fullName evidence="21">PH domain-containing protein</fullName>
    </recommendedName>
</protein>
<name>A0AAD5UJ63_9FUNG</name>
<keyword evidence="10" id="KW-0445">Lipid transport</keyword>
<dbReference type="PANTHER" id="PTHR13003">
    <property type="entry name" value="NUP107-RELATED"/>
    <property type="match status" value="1"/>
</dbReference>
<keyword evidence="4" id="KW-0813">Transport</keyword>